<keyword evidence="8" id="KW-0406">Ion transport</keyword>
<dbReference type="GO" id="GO:0006826">
    <property type="term" value="P:iron ion transport"/>
    <property type="evidence" value="ECO:0007669"/>
    <property type="project" value="UniProtKB-KW"/>
</dbReference>
<dbReference type="PANTHER" id="PTHR42771:SF2">
    <property type="entry name" value="IRON(3+)-HYDROXAMATE IMPORT ATP-BINDING PROTEIN FHUC"/>
    <property type="match status" value="1"/>
</dbReference>
<keyword evidence="3" id="KW-1003">Cell membrane</keyword>
<sequence length="283" mass="31018">MTKATKLNEPAMTATGLHVGYKDKAVITGLDVEFPRGMTTGIIGPNGSGKSTLLKAMSGLLPVRNGVVRIGEREVAKISRRELARELAMLPQNPIAPAGTRVIDLVALGRQPHQTWARQWSASDKDVVLDSLRLVSMTEFSERTIESLSGGQRQRVWIAMVLAQRSDIVFLDEPTTYLDLARSLEVLDLVDDLHTQHGRTVIMVLHDLSLACRYCDHLVVMGEGAIVEQGPPSDVITEELLSDVFGLRSKVIADPVSDRPLVVPIGQRKVHADFKGSEQVEND</sequence>
<dbReference type="Pfam" id="PF00005">
    <property type="entry name" value="ABC_tran"/>
    <property type="match status" value="1"/>
</dbReference>
<dbReference type="KEGG" id="dtm:BJL86_1180"/>
<evidence type="ECO:0000313" key="12">
    <source>
        <dbReference type="Proteomes" id="UP000186104"/>
    </source>
</evidence>
<dbReference type="SUPFAM" id="SSF52540">
    <property type="entry name" value="P-loop containing nucleoside triphosphate hydrolases"/>
    <property type="match status" value="1"/>
</dbReference>
<dbReference type="InterPro" id="IPR051535">
    <property type="entry name" value="Siderophore_ABC-ATPase"/>
</dbReference>
<dbReference type="OrthoDB" id="3579586at2"/>
<organism evidence="11 12">
    <name type="scientific">Dietzia timorensis</name>
    <dbReference type="NCBI Taxonomy" id="499555"/>
    <lineage>
        <taxon>Bacteria</taxon>
        <taxon>Bacillati</taxon>
        <taxon>Actinomycetota</taxon>
        <taxon>Actinomycetes</taxon>
        <taxon>Mycobacteriales</taxon>
        <taxon>Dietziaceae</taxon>
        <taxon>Dietzia</taxon>
    </lineage>
</organism>
<keyword evidence="7" id="KW-0408">Iron</keyword>
<evidence type="ECO:0000256" key="4">
    <source>
        <dbReference type="ARBA" id="ARBA00022496"/>
    </source>
</evidence>
<dbReference type="GO" id="GO:0005886">
    <property type="term" value="C:plasma membrane"/>
    <property type="evidence" value="ECO:0007669"/>
    <property type="project" value="UniProtKB-SubCell"/>
</dbReference>
<dbReference type="STRING" id="499555.BJL86_1180"/>
<dbReference type="PROSITE" id="PS50893">
    <property type="entry name" value="ABC_TRANSPORTER_2"/>
    <property type="match status" value="1"/>
</dbReference>
<evidence type="ECO:0000256" key="9">
    <source>
        <dbReference type="ARBA" id="ARBA00023136"/>
    </source>
</evidence>
<accession>A0A173LKY3</accession>
<keyword evidence="12" id="KW-1185">Reference proteome</keyword>
<evidence type="ECO:0000256" key="1">
    <source>
        <dbReference type="ARBA" id="ARBA00004202"/>
    </source>
</evidence>
<evidence type="ECO:0000313" key="11">
    <source>
        <dbReference type="EMBL" id="ANI91967.1"/>
    </source>
</evidence>
<keyword evidence="6 11" id="KW-0067">ATP-binding</keyword>
<evidence type="ECO:0000256" key="3">
    <source>
        <dbReference type="ARBA" id="ARBA00022475"/>
    </source>
</evidence>
<comment type="subcellular location">
    <subcellularLocation>
        <location evidence="1">Cell membrane</location>
        <topology evidence="1">Peripheral membrane protein</topology>
    </subcellularLocation>
</comment>
<dbReference type="InterPro" id="IPR003593">
    <property type="entry name" value="AAA+_ATPase"/>
</dbReference>
<keyword evidence="2" id="KW-0813">Transport</keyword>
<dbReference type="Gene3D" id="3.40.50.300">
    <property type="entry name" value="P-loop containing nucleotide triphosphate hydrolases"/>
    <property type="match status" value="1"/>
</dbReference>
<evidence type="ECO:0000256" key="2">
    <source>
        <dbReference type="ARBA" id="ARBA00022448"/>
    </source>
</evidence>
<dbReference type="PANTHER" id="PTHR42771">
    <property type="entry name" value="IRON(3+)-HYDROXAMATE IMPORT ATP-BINDING PROTEIN FHUC"/>
    <property type="match status" value="1"/>
</dbReference>
<gene>
    <name evidence="11" type="ORF">BJL86_1180</name>
</gene>
<dbReference type="CDD" id="cd03214">
    <property type="entry name" value="ABC_Iron-Siderophores_B12_Hemin"/>
    <property type="match status" value="1"/>
</dbReference>
<dbReference type="SMART" id="SM00382">
    <property type="entry name" value="AAA"/>
    <property type="match status" value="1"/>
</dbReference>
<name>A0A173LKY3_9ACTN</name>
<feature type="domain" description="ABC transporter" evidence="10">
    <location>
        <begin position="7"/>
        <end position="248"/>
    </location>
</feature>
<dbReference type="EMBL" id="CP015961">
    <property type="protein sequence ID" value="ANI91967.1"/>
    <property type="molecule type" value="Genomic_DNA"/>
</dbReference>
<dbReference type="Proteomes" id="UP000186104">
    <property type="component" value="Chromosome"/>
</dbReference>
<evidence type="ECO:0000256" key="8">
    <source>
        <dbReference type="ARBA" id="ARBA00023065"/>
    </source>
</evidence>
<dbReference type="AlphaFoldDB" id="A0A173LKY3"/>
<dbReference type="InterPro" id="IPR017871">
    <property type="entry name" value="ABC_transporter-like_CS"/>
</dbReference>
<dbReference type="GO" id="GO:0016887">
    <property type="term" value="F:ATP hydrolysis activity"/>
    <property type="evidence" value="ECO:0007669"/>
    <property type="project" value="InterPro"/>
</dbReference>
<dbReference type="GO" id="GO:0005524">
    <property type="term" value="F:ATP binding"/>
    <property type="evidence" value="ECO:0007669"/>
    <property type="project" value="UniProtKB-KW"/>
</dbReference>
<dbReference type="RefSeq" id="WP_067471414.1">
    <property type="nucleotide sequence ID" value="NZ_CP015961.1"/>
</dbReference>
<evidence type="ECO:0000256" key="6">
    <source>
        <dbReference type="ARBA" id="ARBA00022840"/>
    </source>
</evidence>
<keyword evidence="9" id="KW-0472">Membrane</keyword>
<evidence type="ECO:0000256" key="5">
    <source>
        <dbReference type="ARBA" id="ARBA00022741"/>
    </source>
</evidence>
<dbReference type="InterPro" id="IPR003439">
    <property type="entry name" value="ABC_transporter-like_ATP-bd"/>
</dbReference>
<dbReference type="PROSITE" id="PS00211">
    <property type="entry name" value="ABC_TRANSPORTER_1"/>
    <property type="match status" value="1"/>
</dbReference>
<dbReference type="InterPro" id="IPR027417">
    <property type="entry name" value="P-loop_NTPase"/>
</dbReference>
<dbReference type="FunFam" id="3.40.50.300:FF:000134">
    <property type="entry name" value="Iron-enterobactin ABC transporter ATP-binding protein"/>
    <property type="match status" value="1"/>
</dbReference>
<keyword evidence="5" id="KW-0547">Nucleotide-binding</keyword>
<protein>
    <submittedName>
        <fullName evidence="11">Achromobactin transport ATP-binding protein CbrD</fullName>
    </submittedName>
</protein>
<evidence type="ECO:0000256" key="7">
    <source>
        <dbReference type="ARBA" id="ARBA00023004"/>
    </source>
</evidence>
<proteinExistence type="predicted"/>
<evidence type="ECO:0000259" key="10">
    <source>
        <dbReference type="PROSITE" id="PS50893"/>
    </source>
</evidence>
<reference evidence="11 12" key="1">
    <citation type="submission" date="2016-06" db="EMBL/GenBank/DDBJ databases">
        <title>Complete genome sequence of a saline-alkali tolerant type strain Dietzia timorensis ID05-A0528T.</title>
        <authorList>
            <person name="Wu X."/>
        </authorList>
    </citation>
    <scope>NUCLEOTIDE SEQUENCE [LARGE SCALE GENOMIC DNA]</scope>
    <source>
        <strain evidence="11 12">ID05-A0528</strain>
    </source>
</reference>
<keyword evidence="4" id="KW-0410">Iron transport</keyword>